<accession>A0A1B7MFZ9</accession>
<dbReference type="EMBL" id="KV449359">
    <property type="protein sequence ID" value="OAX31531.1"/>
    <property type="molecule type" value="Genomic_DNA"/>
</dbReference>
<dbReference type="OrthoDB" id="2689334at2759"/>
<gene>
    <name evidence="1" type="ORF">K503DRAFT_805996</name>
</gene>
<dbReference type="AlphaFoldDB" id="A0A1B7MFZ9"/>
<dbReference type="InParanoid" id="A0A1B7MFZ9"/>
<proteinExistence type="predicted"/>
<organism evidence="1 2">
    <name type="scientific">Rhizopogon vinicolor AM-OR11-026</name>
    <dbReference type="NCBI Taxonomy" id="1314800"/>
    <lineage>
        <taxon>Eukaryota</taxon>
        <taxon>Fungi</taxon>
        <taxon>Dikarya</taxon>
        <taxon>Basidiomycota</taxon>
        <taxon>Agaricomycotina</taxon>
        <taxon>Agaricomycetes</taxon>
        <taxon>Agaricomycetidae</taxon>
        <taxon>Boletales</taxon>
        <taxon>Suillineae</taxon>
        <taxon>Rhizopogonaceae</taxon>
        <taxon>Rhizopogon</taxon>
    </lineage>
</organism>
<sequence length="372" mass="40210">MIDVVLWLKNNDPPHWVWLTLTTPGKFVPGDHPLLMRFNLGDYIAVYYSDQHAWFEQDIKTPLLSPPNSTILLRSIDLTDNHMLLGFAERVSSLSCTPAAAKSPSKQSFSAMGAHLPRLDGITSPLKRQRNTSSNNPASPVLVSPQSTIIPIPLPLTKSPSPTVMSPLSLTTGGSDMSPVLVPAPVTVQPNTSDTVPAGAQARFPWKYACDMVPQLQLFVNATFYKHCAAYQAAIEHSSDMVECAVNARYSPAGQWNALLAEIKANALSLAGSNDSASDSDMTCPTLPPSLLPMPPNPSTTDTGLPLLTDLTGEMSDAVIASLLQSIDEMCRDTAATTNPEFPLDLTNYPQLDPFNIRLNDPSPADYYFTGS</sequence>
<keyword evidence="2" id="KW-1185">Reference proteome</keyword>
<dbReference type="Proteomes" id="UP000092154">
    <property type="component" value="Unassembled WGS sequence"/>
</dbReference>
<name>A0A1B7MFZ9_9AGAM</name>
<protein>
    <submittedName>
        <fullName evidence="1">Uncharacterized protein</fullName>
    </submittedName>
</protein>
<evidence type="ECO:0000313" key="1">
    <source>
        <dbReference type="EMBL" id="OAX31531.1"/>
    </source>
</evidence>
<reference evidence="1 2" key="1">
    <citation type="submission" date="2016-06" db="EMBL/GenBank/DDBJ databases">
        <title>Comparative genomics of the ectomycorrhizal sister species Rhizopogon vinicolor and Rhizopogon vesiculosus (Basidiomycota: Boletales) reveals a divergence of the mating type B locus.</title>
        <authorList>
            <consortium name="DOE Joint Genome Institute"/>
            <person name="Mujic A.B."/>
            <person name="Kuo A."/>
            <person name="Tritt A."/>
            <person name="Lipzen A."/>
            <person name="Chen C."/>
            <person name="Johnson J."/>
            <person name="Sharma A."/>
            <person name="Barry K."/>
            <person name="Grigoriev I.V."/>
            <person name="Spatafora J.W."/>
        </authorList>
    </citation>
    <scope>NUCLEOTIDE SEQUENCE [LARGE SCALE GENOMIC DNA]</scope>
    <source>
        <strain evidence="1 2">AM-OR11-026</strain>
    </source>
</reference>
<evidence type="ECO:0000313" key="2">
    <source>
        <dbReference type="Proteomes" id="UP000092154"/>
    </source>
</evidence>